<name>A0ABW6IFN6_9CYAN</name>
<dbReference type="PANTHER" id="PTHR43646">
    <property type="entry name" value="GLYCOSYLTRANSFERASE"/>
    <property type="match status" value="1"/>
</dbReference>
<proteinExistence type="predicted"/>
<dbReference type="EMBL" id="JBHZOL010000075">
    <property type="protein sequence ID" value="MFE4107008.1"/>
    <property type="molecule type" value="Genomic_DNA"/>
</dbReference>
<evidence type="ECO:0000313" key="4">
    <source>
        <dbReference type="Proteomes" id="UP001600165"/>
    </source>
</evidence>
<reference evidence="3 4" key="1">
    <citation type="submission" date="2024-10" db="EMBL/GenBank/DDBJ databases">
        <authorList>
            <person name="Ratan Roy A."/>
            <person name="Morales Sandoval P.H."/>
            <person name="De Los Santos Villalobos S."/>
            <person name="Chakraborty S."/>
            <person name="Mukherjee J."/>
        </authorList>
    </citation>
    <scope>NUCLEOTIDE SEQUENCE [LARGE SCALE GENOMIC DNA]</scope>
    <source>
        <strain evidence="3 4">S1</strain>
    </source>
</reference>
<evidence type="ECO:0000313" key="3">
    <source>
        <dbReference type="EMBL" id="MFE4107008.1"/>
    </source>
</evidence>
<evidence type="ECO:0000256" key="1">
    <source>
        <dbReference type="SAM" id="Phobius"/>
    </source>
</evidence>
<keyword evidence="4" id="KW-1185">Reference proteome</keyword>
<dbReference type="Pfam" id="PF00535">
    <property type="entry name" value="Glycos_transf_2"/>
    <property type="match status" value="1"/>
</dbReference>
<dbReference type="PANTHER" id="PTHR43646:SF3">
    <property type="entry name" value="SLR1566 PROTEIN"/>
    <property type="match status" value="1"/>
</dbReference>
<feature type="transmembrane region" description="Helical" evidence="1">
    <location>
        <begin position="302"/>
        <end position="325"/>
    </location>
</feature>
<comment type="caution">
    <text evidence="3">The sequence shown here is derived from an EMBL/GenBank/DDBJ whole genome shotgun (WGS) entry which is preliminary data.</text>
</comment>
<dbReference type="InterPro" id="IPR001173">
    <property type="entry name" value="Glyco_trans_2-like"/>
</dbReference>
<keyword evidence="1" id="KW-0472">Membrane</keyword>
<feature type="domain" description="Glycosyltransferase 2-like" evidence="2">
    <location>
        <begin position="54"/>
        <end position="231"/>
    </location>
</feature>
<dbReference type="GO" id="GO:0016757">
    <property type="term" value="F:glycosyltransferase activity"/>
    <property type="evidence" value="ECO:0007669"/>
    <property type="project" value="UniProtKB-KW"/>
</dbReference>
<dbReference type="EC" id="2.4.-.-" evidence="3"/>
<protein>
    <submittedName>
        <fullName evidence="3">Glycosyltransferase</fullName>
        <ecNumber evidence="3">2.4.-.-</ecNumber>
    </submittedName>
</protein>
<evidence type="ECO:0000259" key="2">
    <source>
        <dbReference type="Pfam" id="PF00535"/>
    </source>
</evidence>
<feature type="transmembrane region" description="Helical" evidence="1">
    <location>
        <begin position="337"/>
        <end position="356"/>
    </location>
</feature>
<keyword evidence="3" id="KW-0808">Transferase</keyword>
<dbReference type="Gene3D" id="3.90.550.10">
    <property type="entry name" value="Spore Coat Polysaccharide Biosynthesis Protein SpsA, Chain A"/>
    <property type="match status" value="1"/>
</dbReference>
<dbReference type="InterPro" id="IPR029044">
    <property type="entry name" value="Nucleotide-diphossugar_trans"/>
</dbReference>
<dbReference type="Proteomes" id="UP001600165">
    <property type="component" value="Unassembled WGS sequence"/>
</dbReference>
<accession>A0ABW6IFN6</accession>
<keyword evidence="3" id="KW-0328">Glycosyltransferase</keyword>
<keyword evidence="1" id="KW-1133">Transmembrane helix</keyword>
<keyword evidence="1" id="KW-0812">Transmembrane</keyword>
<feature type="transmembrane region" description="Helical" evidence="1">
    <location>
        <begin position="368"/>
        <end position="390"/>
    </location>
</feature>
<dbReference type="SUPFAM" id="SSF53448">
    <property type="entry name" value="Nucleotide-diphospho-sugar transferases"/>
    <property type="match status" value="1"/>
</dbReference>
<organism evidence="3 4">
    <name type="scientific">Almyronema epifaneia S1</name>
    <dbReference type="NCBI Taxonomy" id="2991925"/>
    <lineage>
        <taxon>Bacteria</taxon>
        <taxon>Bacillati</taxon>
        <taxon>Cyanobacteriota</taxon>
        <taxon>Cyanophyceae</taxon>
        <taxon>Nodosilineales</taxon>
        <taxon>Nodosilineaceae</taxon>
        <taxon>Almyronema</taxon>
        <taxon>Almyronema epifaneia</taxon>
    </lineage>
</organism>
<feature type="transmembrane region" description="Helical" evidence="1">
    <location>
        <begin position="6"/>
        <end position="27"/>
    </location>
</feature>
<gene>
    <name evidence="3" type="ORF">ACFVKH_12005</name>
</gene>
<sequence length="411" mass="45390">MLTPIETGLLIAIALLLVSIYGMVIFFGRQNESLNQAPHLTAIAVMPLQLPRVSVIIPAYNEAANIQSCVEAVLASQLPETTQLQVIVADDESTDQTLAIAQTLAACDPRLEIVQVPPRPADAAWRGKNWACANAVKQATGDYWLFIDADVRLGPQAIATTLQKAEQAQIDLLSCAPNIVCGCLAEWLVQPLMMSVLAIGFSFEGVNDPAQRDRAFAAGPFMLFRRTTYEALGGHETVAEDLVEDVALARLVKRKGHKLHYTLALALLQVRMYQDFASLWEGWTKNYYVGTGRNLFSTLYSAFAIGVVFVFPWLGWAIALTSWLIAWNVAAFSVQPWLLGLAVALAWGAIALQYFYRLQSARRFGQPLRYFWLSWLSGLLVAAIAIGSVIKTETGWGWTWRGRSLAVKQQE</sequence>